<accession>A0AAV7J245</accession>
<dbReference type="GO" id="GO:0033617">
    <property type="term" value="P:mitochondrial respiratory chain complex IV assembly"/>
    <property type="evidence" value="ECO:0007669"/>
    <property type="project" value="InterPro"/>
</dbReference>
<evidence type="ECO:0000313" key="2">
    <source>
        <dbReference type="Proteomes" id="UP000826195"/>
    </source>
</evidence>
<keyword evidence="2" id="KW-1185">Reference proteome</keyword>
<dbReference type="AlphaFoldDB" id="A0AAV7J245"/>
<name>A0AAV7J245_COTGL</name>
<protein>
    <submittedName>
        <fullName evidence="1">Uncharacterized protein</fullName>
    </submittedName>
</protein>
<sequence>MYYNESMSLNSIYTSSQLQPSVETIEKLNKTKKVKSLTHLSGSIDGLVGLWLGYDKERYIRRVDGSESHHTCDKSRKQVKAGMGTFDLEFEGMCVKVQECNEDLQVFISTDICIEVMQDVFTMGWQLEIVKMALYISFPVGLFHWFNTPGTFTESLKEVRAECAKHQDLDGKKLYDSFVDEQNKSQAMLKFQE</sequence>
<dbReference type="EMBL" id="JAHXZJ010000001">
    <property type="protein sequence ID" value="KAH0566825.1"/>
    <property type="molecule type" value="Genomic_DNA"/>
</dbReference>
<dbReference type="Proteomes" id="UP000826195">
    <property type="component" value="Unassembled WGS sequence"/>
</dbReference>
<dbReference type="Pfam" id="PF09803">
    <property type="entry name" value="Pet100"/>
    <property type="match status" value="1"/>
</dbReference>
<reference evidence="1 2" key="1">
    <citation type="journal article" date="2021" name="J. Hered.">
        <title>A chromosome-level genome assembly of the parasitoid wasp, Cotesia glomerata (Hymenoptera: Braconidae).</title>
        <authorList>
            <person name="Pinto B.J."/>
            <person name="Weis J.J."/>
            <person name="Gamble T."/>
            <person name="Ode P.J."/>
            <person name="Paul R."/>
            <person name="Zaspel J.M."/>
        </authorList>
    </citation>
    <scope>NUCLEOTIDE SEQUENCE [LARGE SCALE GENOMIC DNA]</scope>
    <source>
        <strain evidence="1">CgM1</strain>
    </source>
</reference>
<comment type="caution">
    <text evidence="1">The sequence shown here is derived from an EMBL/GenBank/DDBJ whole genome shotgun (WGS) entry which is preliminary data.</text>
</comment>
<evidence type="ECO:0000313" key="1">
    <source>
        <dbReference type="EMBL" id="KAH0566825.1"/>
    </source>
</evidence>
<dbReference type="GO" id="GO:0005739">
    <property type="term" value="C:mitochondrion"/>
    <property type="evidence" value="ECO:0007669"/>
    <property type="project" value="InterPro"/>
</dbReference>
<proteinExistence type="predicted"/>
<organism evidence="1 2">
    <name type="scientific">Cotesia glomerata</name>
    <name type="common">Lepidopteran parasitic wasp</name>
    <name type="synonym">Apanteles glomeratus</name>
    <dbReference type="NCBI Taxonomy" id="32391"/>
    <lineage>
        <taxon>Eukaryota</taxon>
        <taxon>Metazoa</taxon>
        <taxon>Ecdysozoa</taxon>
        <taxon>Arthropoda</taxon>
        <taxon>Hexapoda</taxon>
        <taxon>Insecta</taxon>
        <taxon>Pterygota</taxon>
        <taxon>Neoptera</taxon>
        <taxon>Endopterygota</taxon>
        <taxon>Hymenoptera</taxon>
        <taxon>Apocrita</taxon>
        <taxon>Ichneumonoidea</taxon>
        <taxon>Braconidae</taxon>
        <taxon>Microgastrinae</taxon>
        <taxon>Cotesia</taxon>
    </lineage>
</organism>
<dbReference type="InterPro" id="IPR018625">
    <property type="entry name" value="Pet100"/>
</dbReference>
<gene>
    <name evidence="1" type="ORF">KQX54_004601</name>
</gene>